<feature type="signal peptide" evidence="1">
    <location>
        <begin position="1"/>
        <end position="25"/>
    </location>
</feature>
<dbReference type="OrthoDB" id="7863585at2"/>
<keyword evidence="3" id="KW-1185">Reference proteome</keyword>
<dbReference type="Proteomes" id="UP000022447">
    <property type="component" value="Unassembled WGS sequence"/>
</dbReference>
<dbReference type="AlphaFoldDB" id="X7EFR2"/>
<dbReference type="eggNOG" id="ENOG5030YXB">
    <property type="taxonomic scope" value="Bacteria"/>
</dbReference>
<comment type="caution">
    <text evidence="2">The sequence shown here is derived from an EMBL/GenBank/DDBJ whole genome shotgun (WGS) entry which is preliminary data.</text>
</comment>
<evidence type="ECO:0000313" key="3">
    <source>
        <dbReference type="Proteomes" id="UP000022447"/>
    </source>
</evidence>
<feature type="chain" id="PRO_5004977619" evidence="1">
    <location>
        <begin position="26"/>
        <end position="114"/>
    </location>
</feature>
<accession>X7EFR2</accession>
<evidence type="ECO:0000256" key="1">
    <source>
        <dbReference type="SAM" id="SignalP"/>
    </source>
</evidence>
<name>X7EFR2_9RHOB</name>
<dbReference type="RefSeq" id="WP_037263579.1">
    <property type="nucleotide sequence ID" value="NZ_JALZ01000014.1"/>
</dbReference>
<evidence type="ECO:0000313" key="2">
    <source>
        <dbReference type="EMBL" id="ETX14071.1"/>
    </source>
</evidence>
<keyword evidence="1" id="KW-0732">Signal</keyword>
<proteinExistence type="predicted"/>
<dbReference type="EMBL" id="JALZ01000014">
    <property type="protein sequence ID" value="ETX14071.1"/>
    <property type="molecule type" value="Genomic_DNA"/>
</dbReference>
<gene>
    <name evidence="2" type="ORF">OCH239_05370</name>
</gene>
<sequence length="114" mass="11394">MTARSASICLLSLLLALASVEFAVARGLPRPAGEVVICHGLSVVTVTLGADGTPVRQSQLCPDGAAAILVDRGLPQDVAGPDLVLTGAVFLGSAPLSEGRVAPDARARAPPSSV</sequence>
<organism evidence="2 3">
    <name type="scientific">Roseivivax halodurans JCM 10272</name>
    <dbReference type="NCBI Taxonomy" id="1449350"/>
    <lineage>
        <taxon>Bacteria</taxon>
        <taxon>Pseudomonadati</taxon>
        <taxon>Pseudomonadota</taxon>
        <taxon>Alphaproteobacteria</taxon>
        <taxon>Rhodobacterales</taxon>
        <taxon>Roseobacteraceae</taxon>
        <taxon>Roseivivax</taxon>
    </lineage>
</organism>
<dbReference type="STRING" id="1449350.OCH239_05370"/>
<reference evidence="2 3" key="1">
    <citation type="submission" date="2014-01" db="EMBL/GenBank/DDBJ databases">
        <title>Roseivivax halodurans JCM 10272 Genome Sequencing.</title>
        <authorList>
            <person name="Lai Q."/>
            <person name="Li G."/>
            <person name="Shao Z."/>
        </authorList>
    </citation>
    <scope>NUCLEOTIDE SEQUENCE [LARGE SCALE GENOMIC DNA]</scope>
    <source>
        <strain evidence="2 3">JCM 10272</strain>
    </source>
</reference>
<protein>
    <submittedName>
        <fullName evidence="2">Uncharacterized protein</fullName>
    </submittedName>
</protein>